<gene>
    <name evidence="1" type="ORF">F0L74_09320</name>
</gene>
<dbReference type="RefSeq" id="WP_149837590.1">
    <property type="nucleotide sequence ID" value="NZ_VUOC01000002.1"/>
</dbReference>
<name>A0A5B2VWU1_9BACT</name>
<dbReference type="Proteomes" id="UP000324611">
    <property type="component" value="Unassembled WGS sequence"/>
</dbReference>
<organism evidence="1 2">
    <name type="scientific">Chitinophaga agrisoli</name>
    <dbReference type="NCBI Taxonomy" id="2607653"/>
    <lineage>
        <taxon>Bacteria</taxon>
        <taxon>Pseudomonadati</taxon>
        <taxon>Bacteroidota</taxon>
        <taxon>Chitinophagia</taxon>
        <taxon>Chitinophagales</taxon>
        <taxon>Chitinophagaceae</taxon>
        <taxon>Chitinophaga</taxon>
    </lineage>
</organism>
<accession>A0A5B2VWU1</accession>
<keyword evidence="2" id="KW-1185">Reference proteome</keyword>
<dbReference type="EMBL" id="VUOC01000002">
    <property type="protein sequence ID" value="KAA2242717.1"/>
    <property type="molecule type" value="Genomic_DNA"/>
</dbReference>
<proteinExistence type="predicted"/>
<protein>
    <submittedName>
        <fullName evidence="1">Uncharacterized protein</fullName>
    </submittedName>
</protein>
<evidence type="ECO:0000313" key="2">
    <source>
        <dbReference type="Proteomes" id="UP000324611"/>
    </source>
</evidence>
<evidence type="ECO:0000313" key="1">
    <source>
        <dbReference type="EMBL" id="KAA2242717.1"/>
    </source>
</evidence>
<sequence>MINGHTIIIDNNIQITVLTDQQAVAALKSSIPSKTPPPAPMQQASQNEHNPIPGYIARYINKDASVLPLMVELLKQGDFKLRKRLLYAINNIKYTTDWNFRITEPVLIETLFSLTKYRSLESPLLDVLLTYRMEGYIGTLEKLFAATNSRILSALLYHLTHIGRFDCLRMLEKKVAGRHHDKLMWPMLLMTLKSIGARCDKATVPYLEAIIMHLFKRGTIPLKDLQKGSMREDKMNYMHLLCLYGTEKVTPLIDEITPFLSKDYLAYFRYRMGITTDLTEILDALRKHDYPPAYRQFILPVGLSNMTEEWKVAIMLHSLENKTVENKLWHAMSLSQMFDWLGDPNFIKEHISLVKDPEVANALLKLHTIKNLPVEPILSDFLNAGLLGNIQTERAFDKISFGRRAAPHALPGYVLEGLYTKFIHDAYYMESTAVFMQHHIEKWAKDCGAPIDGLTAYAASNQENDDCSMVKAVLSDKGYIMTDLSGNGLPYNLEPVRALLNTILEYENIPGRIVPMLQYFSECHVLGNVEKLQALNEKYDFEKSVN</sequence>
<reference evidence="1 2" key="2">
    <citation type="submission" date="2019-09" db="EMBL/GenBank/DDBJ databases">
        <authorList>
            <person name="Jin C."/>
        </authorList>
    </citation>
    <scope>NUCLEOTIDE SEQUENCE [LARGE SCALE GENOMIC DNA]</scope>
    <source>
        <strain evidence="1 2">BN140078</strain>
    </source>
</reference>
<dbReference type="AlphaFoldDB" id="A0A5B2VWU1"/>
<reference evidence="1 2" key="1">
    <citation type="submission" date="2019-09" db="EMBL/GenBank/DDBJ databases">
        <title>Chitinophaga ginsengihumi sp. nov., isolated from soil of ginseng rhizosphere.</title>
        <authorList>
            <person name="Lee J."/>
        </authorList>
    </citation>
    <scope>NUCLEOTIDE SEQUENCE [LARGE SCALE GENOMIC DNA]</scope>
    <source>
        <strain evidence="1 2">BN140078</strain>
    </source>
</reference>
<comment type="caution">
    <text evidence="1">The sequence shown here is derived from an EMBL/GenBank/DDBJ whole genome shotgun (WGS) entry which is preliminary data.</text>
</comment>